<keyword evidence="1" id="KW-0472">Membrane</keyword>
<reference evidence="2" key="2">
    <citation type="journal article" date="2015" name="Fish Shellfish Immunol.">
        <title>Early steps in the European eel (Anguilla anguilla)-Vibrio vulnificus interaction in the gills: Role of the RtxA13 toxin.</title>
        <authorList>
            <person name="Callol A."/>
            <person name="Pajuelo D."/>
            <person name="Ebbesson L."/>
            <person name="Teles M."/>
            <person name="MacKenzie S."/>
            <person name="Amaro C."/>
        </authorList>
    </citation>
    <scope>NUCLEOTIDE SEQUENCE</scope>
</reference>
<keyword evidence="1" id="KW-0812">Transmembrane</keyword>
<feature type="transmembrane region" description="Helical" evidence="1">
    <location>
        <begin position="29"/>
        <end position="54"/>
    </location>
</feature>
<protein>
    <submittedName>
        <fullName evidence="2">Uncharacterized protein</fullName>
    </submittedName>
</protein>
<dbReference type="EMBL" id="GBXM01037287">
    <property type="protein sequence ID" value="JAH71290.1"/>
    <property type="molecule type" value="Transcribed_RNA"/>
</dbReference>
<dbReference type="AlphaFoldDB" id="A0A0E9V1J1"/>
<reference evidence="2" key="1">
    <citation type="submission" date="2014-11" db="EMBL/GenBank/DDBJ databases">
        <authorList>
            <person name="Amaro Gonzalez C."/>
        </authorList>
    </citation>
    <scope>NUCLEOTIDE SEQUENCE</scope>
</reference>
<accession>A0A0E9V1J1</accession>
<evidence type="ECO:0000256" key="1">
    <source>
        <dbReference type="SAM" id="Phobius"/>
    </source>
</evidence>
<organism evidence="2">
    <name type="scientific">Anguilla anguilla</name>
    <name type="common">European freshwater eel</name>
    <name type="synonym">Muraena anguilla</name>
    <dbReference type="NCBI Taxonomy" id="7936"/>
    <lineage>
        <taxon>Eukaryota</taxon>
        <taxon>Metazoa</taxon>
        <taxon>Chordata</taxon>
        <taxon>Craniata</taxon>
        <taxon>Vertebrata</taxon>
        <taxon>Euteleostomi</taxon>
        <taxon>Actinopterygii</taxon>
        <taxon>Neopterygii</taxon>
        <taxon>Teleostei</taxon>
        <taxon>Anguilliformes</taxon>
        <taxon>Anguillidae</taxon>
        <taxon>Anguilla</taxon>
    </lineage>
</organism>
<proteinExistence type="predicted"/>
<name>A0A0E9V1J1_ANGAN</name>
<sequence length="59" mass="6533">MSLTGGGNTWQDFYFLTPGLSTSGHKSVVFNRCAFLCVIFCENIAKIILFLNVFGLARI</sequence>
<keyword evidence="1" id="KW-1133">Transmembrane helix</keyword>
<evidence type="ECO:0000313" key="2">
    <source>
        <dbReference type="EMBL" id="JAH71290.1"/>
    </source>
</evidence>